<evidence type="ECO:0000313" key="2">
    <source>
        <dbReference type="Proteomes" id="UP001589738"/>
    </source>
</evidence>
<evidence type="ECO:0008006" key="3">
    <source>
        <dbReference type="Google" id="ProtNLM"/>
    </source>
</evidence>
<protein>
    <recommendedName>
        <fullName evidence="3">Ribbon-helix-helix protein CopG domain-containing protein</fullName>
    </recommendedName>
</protein>
<dbReference type="EMBL" id="JBHLUU010000021">
    <property type="protein sequence ID" value="MFC0474996.1"/>
    <property type="molecule type" value="Genomic_DNA"/>
</dbReference>
<keyword evidence="2" id="KW-1185">Reference proteome</keyword>
<comment type="caution">
    <text evidence="1">The sequence shown here is derived from an EMBL/GenBank/DDBJ whole genome shotgun (WGS) entry which is preliminary data.</text>
</comment>
<name>A0ABV6KNW1_9BACI</name>
<dbReference type="SUPFAM" id="SSF47598">
    <property type="entry name" value="Ribbon-helix-helix"/>
    <property type="match status" value="1"/>
</dbReference>
<accession>A0ABV6KNW1</accession>
<dbReference type="Proteomes" id="UP001589738">
    <property type="component" value="Unassembled WGS sequence"/>
</dbReference>
<evidence type="ECO:0000313" key="1">
    <source>
        <dbReference type="EMBL" id="MFC0474996.1"/>
    </source>
</evidence>
<dbReference type="RefSeq" id="WP_160549671.1">
    <property type="nucleotide sequence ID" value="NZ_JBHLUU010000021.1"/>
</dbReference>
<proteinExistence type="predicted"/>
<gene>
    <name evidence="1" type="ORF">ACFFHF_06875</name>
</gene>
<sequence>MSGYKKTPNAKPIINITLTDELLKRIEDYRYNERIPSRSQAISNLIECAFNSLEGKSEKRSRR</sequence>
<reference evidence="1 2" key="1">
    <citation type="submission" date="2024-09" db="EMBL/GenBank/DDBJ databases">
        <authorList>
            <person name="Sun Q."/>
            <person name="Mori K."/>
        </authorList>
    </citation>
    <scope>NUCLEOTIDE SEQUENCE [LARGE SCALE GENOMIC DNA]</scope>
    <source>
        <strain evidence="1 2">CGMCC 1.9126</strain>
    </source>
</reference>
<organism evidence="1 2">
    <name type="scientific">Robertmurraya beringensis</name>
    <dbReference type="NCBI Taxonomy" id="641660"/>
    <lineage>
        <taxon>Bacteria</taxon>
        <taxon>Bacillati</taxon>
        <taxon>Bacillota</taxon>
        <taxon>Bacilli</taxon>
        <taxon>Bacillales</taxon>
        <taxon>Bacillaceae</taxon>
        <taxon>Robertmurraya</taxon>
    </lineage>
</organism>
<dbReference type="InterPro" id="IPR010985">
    <property type="entry name" value="Ribbon_hlx_hlx"/>
</dbReference>